<accession>A0A5K7SAQ2</accession>
<protein>
    <submittedName>
        <fullName evidence="2">Thiol:disulfide interchange protein</fullName>
    </submittedName>
</protein>
<dbReference type="RefSeq" id="WP_318346958.1">
    <property type="nucleotide sequence ID" value="NZ_AP018694.1"/>
</dbReference>
<dbReference type="PROSITE" id="PS51257">
    <property type="entry name" value="PROKAR_LIPOPROTEIN"/>
    <property type="match status" value="1"/>
</dbReference>
<evidence type="ECO:0000259" key="1">
    <source>
        <dbReference type="Pfam" id="PF14289"/>
    </source>
</evidence>
<dbReference type="AlphaFoldDB" id="A0A5K7SAQ2"/>
<dbReference type="Proteomes" id="UP001193389">
    <property type="component" value="Chromosome"/>
</dbReference>
<proteinExistence type="predicted"/>
<evidence type="ECO:0000313" key="3">
    <source>
        <dbReference type="Proteomes" id="UP001193389"/>
    </source>
</evidence>
<keyword evidence="3" id="KW-1185">Reference proteome</keyword>
<reference evidence="2" key="1">
    <citation type="journal article" date="2020" name="Int. J. Syst. Evol. Microbiol.">
        <title>Aquipluma nitroreducens gen. nov. sp. nov., a novel facultatively anaerobic bacterium isolated from a freshwater lake.</title>
        <authorList>
            <person name="Watanabe M."/>
            <person name="Kojima H."/>
            <person name="Fukui M."/>
        </authorList>
    </citation>
    <scope>NUCLEOTIDE SEQUENCE</scope>
    <source>
        <strain evidence="2">MeG22</strain>
    </source>
</reference>
<gene>
    <name evidence="2" type="ORF">AQPE_2805</name>
</gene>
<dbReference type="KEGG" id="anf:AQPE_2805"/>
<name>A0A5K7SAQ2_9BACT</name>
<evidence type="ECO:0000313" key="2">
    <source>
        <dbReference type="EMBL" id="BBE18642.1"/>
    </source>
</evidence>
<organism evidence="2 3">
    <name type="scientific">Aquipluma nitroreducens</name>
    <dbReference type="NCBI Taxonomy" id="2010828"/>
    <lineage>
        <taxon>Bacteria</taxon>
        <taxon>Pseudomonadati</taxon>
        <taxon>Bacteroidota</taxon>
        <taxon>Bacteroidia</taxon>
        <taxon>Marinilabiliales</taxon>
        <taxon>Prolixibacteraceae</taxon>
        <taxon>Aquipluma</taxon>
    </lineage>
</organism>
<dbReference type="EMBL" id="AP018694">
    <property type="protein sequence ID" value="BBE18642.1"/>
    <property type="molecule type" value="Genomic_DNA"/>
</dbReference>
<dbReference type="InterPro" id="IPR025380">
    <property type="entry name" value="DUF4369"/>
</dbReference>
<feature type="domain" description="DUF4369" evidence="1">
    <location>
        <begin position="21"/>
        <end position="114"/>
    </location>
</feature>
<sequence>MKNSVFVLFLFLISCQSRNNYTIVGQLPGKTYDGELIYLVPMENASKERVDSTFIKDGSFQFEGFAKIPEMYVIRAKPVLRYNLEELLVVREAGKMNVKLDKSSSVQGTALNDSLQYWKEQKMKFDLVDADLIKQYRNASDSVKQDLKQRADLLKINATNFHFNFVLNNKENAVGQFVQKMMGSSFSEEQKQKLNVK</sequence>
<dbReference type="Pfam" id="PF14289">
    <property type="entry name" value="DUF4369"/>
    <property type="match status" value="1"/>
</dbReference>